<comment type="caution">
    <text evidence="1">The sequence shown here is derived from an EMBL/GenBank/DDBJ whole genome shotgun (WGS) entry which is preliminary data.</text>
</comment>
<dbReference type="Proteomes" id="UP001231649">
    <property type="component" value="Chromosome 1"/>
</dbReference>
<name>A0ACC2RC97_9NEOP</name>
<evidence type="ECO:0000313" key="2">
    <source>
        <dbReference type="Proteomes" id="UP001231649"/>
    </source>
</evidence>
<reference evidence="1" key="1">
    <citation type="submission" date="2023-03" db="EMBL/GenBank/DDBJ databases">
        <title>Chromosome-level genomes of two armyworms, Mythimna separata and Mythimna loreyi, provide insights into the biosynthesis and reception of sex pheromones.</title>
        <authorList>
            <person name="Zhao H."/>
        </authorList>
    </citation>
    <scope>NUCLEOTIDE SEQUENCE</scope>
    <source>
        <strain evidence="1">BeijingLab</strain>
    </source>
</reference>
<sequence>MWSTYYFNVLFAANIFSFIQVIDSLRIVRTTTPLPNGSDPITSFDSHTYCKFQPNKFSCSRKRDFSYFYNVEKNTCEPFDYGHCLHPYNMFHTLHACTEECRDMNLYRTRTNVTPNIFCRFQPEYGSCNSYFPRFYYDMYELTCRGFSYSGCGGNQNRFEHNTVCMDVCHDMVNPCNENECFH</sequence>
<gene>
    <name evidence="1" type="ORF">PYW08_000357</name>
</gene>
<accession>A0ACC2RC97</accession>
<protein>
    <submittedName>
        <fullName evidence="1">Uncharacterized protein</fullName>
    </submittedName>
</protein>
<organism evidence="1 2">
    <name type="scientific">Mythimna loreyi</name>
    <dbReference type="NCBI Taxonomy" id="667449"/>
    <lineage>
        <taxon>Eukaryota</taxon>
        <taxon>Metazoa</taxon>
        <taxon>Ecdysozoa</taxon>
        <taxon>Arthropoda</taxon>
        <taxon>Hexapoda</taxon>
        <taxon>Insecta</taxon>
        <taxon>Pterygota</taxon>
        <taxon>Neoptera</taxon>
        <taxon>Endopterygota</taxon>
        <taxon>Lepidoptera</taxon>
        <taxon>Glossata</taxon>
        <taxon>Ditrysia</taxon>
        <taxon>Noctuoidea</taxon>
        <taxon>Noctuidae</taxon>
        <taxon>Noctuinae</taxon>
        <taxon>Hadenini</taxon>
        <taxon>Mythimna</taxon>
    </lineage>
</organism>
<dbReference type="EMBL" id="CM056777">
    <property type="protein sequence ID" value="KAJ8737762.1"/>
    <property type="molecule type" value="Genomic_DNA"/>
</dbReference>
<proteinExistence type="predicted"/>
<evidence type="ECO:0000313" key="1">
    <source>
        <dbReference type="EMBL" id="KAJ8737762.1"/>
    </source>
</evidence>
<keyword evidence="2" id="KW-1185">Reference proteome</keyword>